<evidence type="ECO:0000256" key="5">
    <source>
        <dbReference type="ARBA" id="ARBA00023136"/>
    </source>
</evidence>
<keyword evidence="5" id="KW-0472">Membrane</keyword>
<evidence type="ECO:0000313" key="12">
    <source>
        <dbReference type="EMBL" id="KAG7330442.1"/>
    </source>
</evidence>
<dbReference type="SMART" id="SM00406">
    <property type="entry name" value="IGv"/>
    <property type="match status" value="1"/>
</dbReference>
<evidence type="ECO:0000313" key="13">
    <source>
        <dbReference type="Proteomes" id="UP000824219"/>
    </source>
</evidence>
<gene>
    <name evidence="12" type="ORF">KOW79_006664</name>
</gene>
<dbReference type="InterPro" id="IPR003599">
    <property type="entry name" value="Ig_sub"/>
</dbReference>
<evidence type="ECO:0000256" key="8">
    <source>
        <dbReference type="ARBA" id="ARBA00023319"/>
    </source>
</evidence>
<reference evidence="12 13" key="1">
    <citation type="submission" date="2021-06" db="EMBL/GenBank/DDBJ databases">
        <title>Chromosome-level genome assembly of the red-tail catfish (Hemibagrus wyckioides).</title>
        <authorList>
            <person name="Shao F."/>
        </authorList>
    </citation>
    <scope>NUCLEOTIDE SEQUENCE [LARGE SCALE GENOMIC DNA]</scope>
    <source>
        <strain evidence="12">EC202008001</strain>
        <tissue evidence="12">Blood</tissue>
    </source>
</reference>
<organism evidence="12 13">
    <name type="scientific">Hemibagrus wyckioides</name>
    <dbReference type="NCBI Taxonomy" id="337641"/>
    <lineage>
        <taxon>Eukaryota</taxon>
        <taxon>Metazoa</taxon>
        <taxon>Chordata</taxon>
        <taxon>Craniata</taxon>
        <taxon>Vertebrata</taxon>
        <taxon>Euteleostomi</taxon>
        <taxon>Actinopterygii</taxon>
        <taxon>Neopterygii</taxon>
        <taxon>Teleostei</taxon>
        <taxon>Ostariophysi</taxon>
        <taxon>Siluriformes</taxon>
        <taxon>Bagridae</taxon>
        <taxon>Hemibagrus</taxon>
    </lineage>
</organism>
<dbReference type="Gene3D" id="2.60.40.10">
    <property type="entry name" value="Immunoglobulins"/>
    <property type="match status" value="2"/>
</dbReference>
<dbReference type="InterPro" id="IPR036179">
    <property type="entry name" value="Ig-like_dom_sf"/>
</dbReference>
<evidence type="ECO:0000256" key="4">
    <source>
        <dbReference type="ARBA" id="ARBA00022989"/>
    </source>
</evidence>
<dbReference type="InterPro" id="IPR013783">
    <property type="entry name" value="Ig-like_fold"/>
</dbReference>
<dbReference type="SMART" id="SM00409">
    <property type="entry name" value="IG"/>
    <property type="match status" value="1"/>
</dbReference>
<dbReference type="PANTHER" id="PTHR24100">
    <property type="entry name" value="BUTYROPHILIN"/>
    <property type="match status" value="1"/>
</dbReference>
<evidence type="ECO:0000256" key="7">
    <source>
        <dbReference type="ARBA" id="ARBA00023180"/>
    </source>
</evidence>
<keyword evidence="6" id="KW-1015">Disulfide bond</keyword>
<dbReference type="SUPFAM" id="SSF48726">
    <property type="entry name" value="Immunoglobulin"/>
    <property type="match status" value="2"/>
</dbReference>
<comment type="subcellular location">
    <subcellularLocation>
        <location evidence="1">Membrane</location>
    </subcellularLocation>
</comment>
<feature type="chain" id="PRO_5039271452" description="Ig-like domain-containing protein" evidence="10">
    <location>
        <begin position="20"/>
        <end position="236"/>
    </location>
</feature>
<feature type="signal peptide" evidence="10">
    <location>
        <begin position="1"/>
        <end position="19"/>
    </location>
</feature>
<dbReference type="EMBL" id="JAHKSW010000007">
    <property type="protein sequence ID" value="KAG7330442.1"/>
    <property type="molecule type" value="Genomic_DNA"/>
</dbReference>
<evidence type="ECO:0000256" key="1">
    <source>
        <dbReference type="ARBA" id="ARBA00004370"/>
    </source>
</evidence>
<dbReference type="GO" id="GO:0001817">
    <property type="term" value="P:regulation of cytokine production"/>
    <property type="evidence" value="ECO:0007669"/>
    <property type="project" value="TreeGrafter"/>
</dbReference>
<dbReference type="GO" id="GO:0042110">
    <property type="term" value="P:T cell activation"/>
    <property type="evidence" value="ECO:0007669"/>
    <property type="project" value="UniProtKB-ARBA"/>
</dbReference>
<evidence type="ECO:0000256" key="3">
    <source>
        <dbReference type="ARBA" id="ARBA00022729"/>
    </source>
</evidence>
<keyword evidence="2" id="KW-0812">Transmembrane</keyword>
<comment type="caution">
    <text evidence="12">The sequence shown here is derived from an EMBL/GenBank/DDBJ whole genome shotgun (WGS) entry which is preliminary data.</text>
</comment>
<accession>A0A9D3SNB1</accession>
<keyword evidence="3 10" id="KW-0732">Signal</keyword>
<dbReference type="InterPro" id="IPR013106">
    <property type="entry name" value="Ig_V-set"/>
</dbReference>
<feature type="domain" description="Ig-like" evidence="11">
    <location>
        <begin position="38"/>
        <end position="132"/>
    </location>
</feature>
<protein>
    <recommendedName>
        <fullName evidence="11">Ig-like domain-containing protein</fullName>
    </recommendedName>
</protein>
<keyword evidence="4" id="KW-1133">Transmembrane helix</keyword>
<evidence type="ECO:0000259" key="11">
    <source>
        <dbReference type="PROSITE" id="PS50835"/>
    </source>
</evidence>
<dbReference type="PANTHER" id="PTHR24100:SF151">
    <property type="entry name" value="ICOS LIGAND"/>
    <property type="match status" value="1"/>
</dbReference>
<keyword evidence="8" id="KW-0393">Immunoglobulin domain</keyword>
<keyword evidence="7" id="KW-0325">Glycoprotein</keyword>
<dbReference type="GO" id="GO:0050863">
    <property type="term" value="P:regulation of T cell activation"/>
    <property type="evidence" value="ECO:0007669"/>
    <property type="project" value="UniProtKB-ARBA"/>
</dbReference>
<dbReference type="InterPro" id="IPR050504">
    <property type="entry name" value="IgSF_BTN/MOG"/>
</dbReference>
<evidence type="ECO:0000256" key="2">
    <source>
        <dbReference type="ARBA" id="ARBA00022692"/>
    </source>
</evidence>
<dbReference type="GO" id="GO:0005102">
    <property type="term" value="F:signaling receptor binding"/>
    <property type="evidence" value="ECO:0007669"/>
    <property type="project" value="TreeGrafter"/>
</dbReference>
<sequence length="236" mass="27027">MRILFLCVTFLILFSFMESQSEHLHVVGAEATLVAVAGEDLVLPCFIKPNTSAVDMRIQWGKVNVEDSLVYLYRDQKDRNEKQAQSYRGRTTLFKEKLQEGNASLKLSDLRVSDEGTYKCFVEDKSWSDHITVKVIVEVPGSHPLIKMESYDHSGGINLVCESSGWNPEPEVLWLNVEGVTLPAEDTQIHKDSEGFSVKSHITVYDRSDSNRFYCRFQQTHHRMQTDVFINSKLFD</sequence>
<evidence type="ECO:0000256" key="9">
    <source>
        <dbReference type="ARBA" id="ARBA00038221"/>
    </source>
</evidence>
<dbReference type="AlphaFoldDB" id="A0A9D3SNB1"/>
<evidence type="ECO:0000256" key="6">
    <source>
        <dbReference type="ARBA" id="ARBA00023157"/>
    </source>
</evidence>
<dbReference type="FunFam" id="2.60.40.10:FF:000142">
    <property type="entry name" value="V-set domain-containing T-cell activation inhibitor 1"/>
    <property type="match status" value="1"/>
</dbReference>
<dbReference type="FunFam" id="2.60.40.10:FF:000088">
    <property type="entry name" value="Butyrophilin subfamily 1 member A1"/>
    <property type="match status" value="1"/>
</dbReference>
<name>A0A9D3SNB1_9TELE</name>
<proteinExistence type="inferred from homology"/>
<dbReference type="PROSITE" id="PS50835">
    <property type="entry name" value="IG_LIKE"/>
    <property type="match status" value="2"/>
</dbReference>
<keyword evidence="13" id="KW-1185">Reference proteome</keyword>
<dbReference type="GO" id="GO:1903037">
    <property type="term" value="P:regulation of leukocyte cell-cell adhesion"/>
    <property type="evidence" value="ECO:0007669"/>
    <property type="project" value="UniProtKB-ARBA"/>
</dbReference>
<dbReference type="GO" id="GO:0050852">
    <property type="term" value="P:T cell receptor signaling pathway"/>
    <property type="evidence" value="ECO:0007669"/>
    <property type="project" value="TreeGrafter"/>
</dbReference>
<dbReference type="InterPro" id="IPR007110">
    <property type="entry name" value="Ig-like_dom"/>
</dbReference>
<dbReference type="InterPro" id="IPR053896">
    <property type="entry name" value="BTN3A2-like_Ig-C"/>
</dbReference>
<feature type="domain" description="Ig-like" evidence="11">
    <location>
        <begin position="144"/>
        <end position="231"/>
    </location>
</feature>
<comment type="similarity">
    <text evidence="9">Belongs to the SKINT family.</text>
</comment>
<dbReference type="Pfam" id="PF22705">
    <property type="entry name" value="C2-set_3"/>
    <property type="match status" value="1"/>
</dbReference>
<dbReference type="Proteomes" id="UP000824219">
    <property type="component" value="Linkage Group LG07"/>
</dbReference>
<dbReference type="Pfam" id="PF07686">
    <property type="entry name" value="V-set"/>
    <property type="match status" value="1"/>
</dbReference>
<dbReference type="OrthoDB" id="10055806at2759"/>
<evidence type="ECO:0000256" key="10">
    <source>
        <dbReference type="SAM" id="SignalP"/>
    </source>
</evidence>
<dbReference type="GO" id="GO:0009897">
    <property type="term" value="C:external side of plasma membrane"/>
    <property type="evidence" value="ECO:0007669"/>
    <property type="project" value="TreeGrafter"/>
</dbReference>